<dbReference type="EMBL" id="QRTC01000005">
    <property type="protein sequence ID" value="RGQ43698.1"/>
    <property type="molecule type" value="Genomic_DNA"/>
</dbReference>
<gene>
    <name evidence="5" type="ORF">DWY99_02605</name>
</gene>
<dbReference type="GO" id="GO:0016020">
    <property type="term" value="C:membrane"/>
    <property type="evidence" value="ECO:0007669"/>
    <property type="project" value="TreeGrafter"/>
</dbReference>
<comment type="caution">
    <text evidence="5">The sequence shown here is derived from an EMBL/GenBank/DDBJ whole genome shotgun (WGS) entry which is preliminary data.</text>
</comment>
<accession>A0A412B025</accession>
<feature type="domain" description="AMP-dependent synthetase/ligase" evidence="4">
    <location>
        <begin position="59"/>
        <end position="438"/>
    </location>
</feature>
<dbReference type="Proteomes" id="UP000284751">
    <property type="component" value="Unassembled WGS sequence"/>
</dbReference>
<dbReference type="InterPro" id="IPR020845">
    <property type="entry name" value="AMP-binding_CS"/>
</dbReference>
<dbReference type="InterPro" id="IPR000873">
    <property type="entry name" value="AMP-dep_synth/lig_dom"/>
</dbReference>
<dbReference type="Gene3D" id="3.30.300.30">
    <property type="match status" value="1"/>
</dbReference>
<dbReference type="PANTHER" id="PTHR43272">
    <property type="entry name" value="LONG-CHAIN-FATTY-ACID--COA LIGASE"/>
    <property type="match status" value="1"/>
</dbReference>
<protein>
    <submittedName>
        <fullName evidence="5">AMP-binding protein</fullName>
    </submittedName>
</protein>
<dbReference type="Pfam" id="PF00501">
    <property type="entry name" value="AMP-binding"/>
    <property type="match status" value="1"/>
</dbReference>
<evidence type="ECO:0000313" key="6">
    <source>
        <dbReference type="Proteomes" id="UP000284751"/>
    </source>
</evidence>
<dbReference type="GO" id="GO:0005524">
    <property type="term" value="F:ATP binding"/>
    <property type="evidence" value="ECO:0007669"/>
    <property type="project" value="UniProtKB-KW"/>
</dbReference>
<organism evidence="5 6">
    <name type="scientific">[Clostridium] leptum</name>
    <dbReference type="NCBI Taxonomy" id="1535"/>
    <lineage>
        <taxon>Bacteria</taxon>
        <taxon>Bacillati</taxon>
        <taxon>Bacillota</taxon>
        <taxon>Clostridia</taxon>
        <taxon>Eubacteriales</taxon>
        <taxon>Oscillospiraceae</taxon>
        <taxon>Oscillospiraceae incertae sedis</taxon>
    </lineage>
</organism>
<evidence type="ECO:0000313" key="5">
    <source>
        <dbReference type="EMBL" id="RGQ43698.1"/>
    </source>
</evidence>
<evidence type="ECO:0000256" key="2">
    <source>
        <dbReference type="ARBA" id="ARBA00022840"/>
    </source>
</evidence>
<dbReference type="InterPro" id="IPR045851">
    <property type="entry name" value="AMP-bd_C_sf"/>
</dbReference>
<keyword evidence="1" id="KW-0547">Nucleotide-binding</keyword>
<dbReference type="PROSITE" id="PS00455">
    <property type="entry name" value="AMP_BINDING"/>
    <property type="match status" value="1"/>
</dbReference>
<evidence type="ECO:0000256" key="1">
    <source>
        <dbReference type="ARBA" id="ARBA00022741"/>
    </source>
</evidence>
<evidence type="ECO:0000259" key="4">
    <source>
        <dbReference type="Pfam" id="PF00501"/>
    </source>
</evidence>
<dbReference type="Gene3D" id="3.40.50.12780">
    <property type="entry name" value="N-terminal domain of ligase-like"/>
    <property type="match status" value="1"/>
</dbReference>
<evidence type="ECO:0000256" key="3">
    <source>
        <dbReference type="ARBA" id="ARBA00024484"/>
    </source>
</evidence>
<dbReference type="InterPro" id="IPR042099">
    <property type="entry name" value="ANL_N_sf"/>
</dbReference>
<dbReference type="Pfam" id="PF23562">
    <property type="entry name" value="AMP-binding_C_3"/>
    <property type="match status" value="1"/>
</dbReference>
<keyword evidence="2" id="KW-0067">ATP-binding</keyword>
<dbReference type="SUPFAM" id="SSF56801">
    <property type="entry name" value="Acetyl-CoA synthetase-like"/>
    <property type="match status" value="1"/>
</dbReference>
<dbReference type="AlphaFoldDB" id="A0A412B025"/>
<reference evidence="5 6" key="1">
    <citation type="submission" date="2018-08" db="EMBL/GenBank/DDBJ databases">
        <title>A genome reference for cultivated species of the human gut microbiota.</title>
        <authorList>
            <person name="Zou Y."/>
            <person name="Xue W."/>
            <person name="Luo G."/>
        </authorList>
    </citation>
    <scope>NUCLEOTIDE SEQUENCE [LARGE SCALE GENOMIC DNA]</scope>
    <source>
        <strain evidence="5 6">AF28-26</strain>
    </source>
</reference>
<proteinExistence type="predicted"/>
<dbReference type="GO" id="GO:0004467">
    <property type="term" value="F:long-chain fatty acid-CoA ligase activity"/>
    <property type="evidence" value="ECO:0007669"/>
    <property type="project" value="UniProtKB-EC"/>
</dbReference>
<name>A0A412B025_9FIRM</name>
<dbReference type="PANTHER" id="PTHR43272:SF33">
    <property type="entry name" value="AMP-BINDING DOMAIN-CONTAINING PROTEIN-RELATED"/>
    <property type="match status" value="1"/>
</dbReference>
<comment type="catalytic activity">
    <reaction evidence="3">
        <text>a long-chain fatty acid + ATP + CoA = a long-chain fatty acyl-CoA + AMP + diphosphate</text>
        <dbReference type="Rhea" id="RHEA:15421"/>
        <dbReference type="ChEBI" id="CHEBI:30616"/>
        <dbReference type="ChEBI" id="CHEBI:33019"/>
        <dbReference type="ChEBI" id="CHEBI:57287"/>
        <dbReference type="ChEBI" id="CHEBI:57560"/>
        <dbReference type="ChEBI" id="CHEBI:83139"/>
        <dbReference type="ChEBI" id="CHEBI:456215"/>
        <dbReference type="EC" id="6.2.1.3"/>
    </reaction>
    <physiologicalReaction direction="left-to-right" evidence="3">
        <dbReference type="Rhea" id="RHEA:15422"/>
    </physiologicalReaction>
</comment>
<sequence length="582" mass="65726">MRLLRFLRITRRFVRKSPGPLKKRRWTWNTDKKGVRSMKQYPLNPVDFYEDFLSFLRGIEKYEDKPAITTYTSEKEAVTRSYRQLTEDVYALAAAMREKGWQGWHVALAGENSYQWVVAFFASAVLNCPVVLVDIEQSVETIAQMLETADSQVAFASVSVAELFAQEADMPKLPLVASGGEYGISFTSLLEEGRCLLKEHDHFFDTLPAEENLAVIAFTSGTTSASKPVMLSRKGVLHNASNSVAMVATGERLFASLPFYHTYGLTCSVLGPLIVGTHLCINGSLKTMIRDLRLFQPNTMMTVPLIVEMVHRRLAAASQERGLEEELNHKARRRFLRREPEASVSEKLENLKNEIFPKMQIIISGGAHLLPEISLELKRFGIQTLQGYGITECSPLISVNRNQMNQPESVGVVVPGVELRFQDGEILVRGENVMLGYYKDEEMTREAMGDGWFRTGDLGYLDKRGFLYITGRKKNLIVLKNGKKVSPEEIESRIARLPLVKEVMAYGATTGQSADDVKIAVTVYPDPKEAGRMTSYEILNILQKEIESINGHYPSYKQIQLVNLRENEFSKTSSQKIKRREL</sequence>